<keyword evidence="7 8" id="KW-0472">Membrane</keyword>
<keyword evidence="11" id="KW-1185">Reference proteome</keyword>
<dbReference type="SUPFAM" id="SSF103473">
    <property type="entry name" value="MFS general substrate transporter"/>
    <property type="match status" value="1"/>
</dbReference>
<feature type="transmembrane region" description="Helical" evidence="8">
    <location>
        <begin position="299"/>
        <end position="321"/>
    </location>
</feature>
<proteinExistence type="inferred from homology"/>
<feature type="transmembrane region" description="Helical" evidence="8">
    <location>
        <begin position="395"/>
        <end position="420"/>
    </location>
</feature>
<evidence type="ECO:0000256" key="2">
    <source>
        <dbReference type="ARBA" id="ARBA00004141"/>
    </source>
</evidence>
<dbReference type="InterPro" id="IPR036259">
    <property type="entry name" value="MFS_trans_sf"/>
</dbReference>
<dbReference type="InterPro" id="IPR005829">
    <property type="entry name" value="Sugar_transporter_CS"/>
</dbReference>
<accession>A0A370HUY4</accession>
<keyword evidence="6 8" id="KW-1133">Transmembrane helix</keyword>
<organism evidence="10 11">
    <name type="scientific">Microvirga subterranea</name>
    <dbReference type="NCBI Taxonomy" id="186651"/>
    <lineage>
        <taxon>Bacteria</taxon>
        <taxon>Pseudomonadati</taxon>
        <taxon>Pseudomonadota</taxon>
        <taxon>Alphaproteobacteria</taxon>
        <taxon>Hyphomicrobiales</taxon>
        <taxon>Methylobacteriaceae</taxon>
        <taxon>Microvirga</taxon>
    </lineage>
</organism>
<comment type="function">
    <text evidence="1">Resistance to tetracycline by an active tetracycline efflux. This is an energy-dependent process that decreases the accumulation of the antibiotic in whole cells. This protein functions as a metal-tetracycline/H(+) antiporter.</text>
</comment>
<evidence type="ECO:0000256" key="1">
    <source>
        <dbReference type="ARBA" id="ARBA00003279"/>
    </source>
</evidence>
<evidence type="ECO:0000313" key="10">
    <source>
        <dbReference type="EMBL" id="RDI60744.1"/>
    </source>
</evidence>
<dbReference type="Pfam" id="PF07690">
    <property type="entry name" value="MFS_1"/>
    <property type="match status" value="1"/>
</dbReference>
<reference evidence="10 11" key="1">
    <citation type="submission" date="2018-07" db="EMBL/GenBank/DDBJ databases">
        <title>Genomic Encyclopedia of Type Strains, Phase IV (KMG-IV): sequencing the most valuable type-strain genomes for metagenomic binning, comparative biology and taxonomic classification.</title>
        <authorList>
            <person name="Goeker M."/>
        </authorList>
    </citation>
    <scope>NUCLEOTIDE SEQUENCE [LARGE SCALE GENOMIC DNA]</scope>
    <source>
        <strain evidence="10 11">DSM 14364</strain>
    </source>
</reference>
<gene>
    <name evidence="10" type="ORF">DES45_102131</name>
</gene>
<feature type="transmembrane region" description="Helical" evidence="8">
    <location>
        <begin position="237"/>
        <end position="261"/>
    </location>
</feature>
<feature type="transmembrane region" description="Helical" evidence="8">
    <location>
        <begin position="27"/>
        <end position="47"/>
    </location>
</feature>
<keyword evidence="5 8" id="KW-0812">Transmembrane</keyword>
<dbReference type="PANTHER" id="PTHR23504">
    <property type="entry name" value="MAJOR FACILITATOR SUPERFAMILY DOMAIN-CONTAINING PROTEIN 10"/>
    <property type="match status" value="1"/>
</dbReference>
<dbReference type="Gene3D" id="1.20.1250.20">
    <property type="entry name" value="MFS general substrate transporter like domains"/>
    <property type="match status" value="1"/>
</dbReference>
<dbReference type="PRINTS" id="PR01035">
    <property type="entry name" value="TCRTETA"/>
</dbReference>
<dbReference type="GO" id="GO:0016020">
    <property type="term" value="C:membrane"/>
    <property type="evidence" value="ECO:0007669"/>
    <property type="project" value="UniProtKB-SubCell"/>
</dbReference>
<feature type="transmembrane region" description="Helical" evidence="8">
    <location>
        <begin position="124"/>
        <end position="145"/>
    </location>
</feature>
<protein>
    <submittedName>
        <fullName evidence="10">DHA1 family tetracycline resistance protein-like MFS transporter</fullName>
    </submittedName>
</protein>
<dbReference type="GO" id="GO:0022857">
    <property type="term" value="F:transmembrane transporter activity"/>
    <property type="evidence" value="ECO:0007669"/>
    <property type="project" value="InterPro"/>
</dbReference>
<comment type="similarity">
    <text evidence="3">Belongs to the major facilitator superfamily. TCR/Tet family.</text>
</comment>
<evidence type="ECO:0000256" key="6">
    <source>
        <dbReference type="ARBA" id="ARBA00022989"/>
    </source>
</evidence>
<feature type="domain" description="Major facilitator superfamily (MFS) profile" evidence="9">
    <location>
        <begin position="28"/>
        <end position="422"/>
    </location>
</feature>
<name>A0A370HUY4_9HYPH</name>
<feature type="transmembrane region" description="Helical" evidence="8">
    <location>
        <begin position="99"/>
        <end position="118"/>
    </location>
</feature>
<dbReference type="RefSeq" id="WP_114768965.1">
    <property type="nucleotide sequence ID" value="NZ_QQBB01000002.1"/>
</dbReference>
<keyword evidence="4" id="KW-0813">Transport</keyword>
<dbReference type="PANTHER" id="PTHR23504:SF15">
    <property type="entry name" value="MAJOR FACILITATOR SUPERFAMILY (MFS) PROFILE DOMAIN-CONTAINING PROTEIN"/>
    <property type="match status" value="1"/>
</dbReference>
<dbReference type="AlphaFoldDB" id="A0A370HUY4"/>
<evidence type="ECO:0000256" key="4">
    <source>
        <dbReference type="ARBA" id="ARBA00022448"/>
    </source>
</evidence>
<evidence type="ECO:0000256" key="8">
    <source>
        <dbReference type="SAM" id="Phobius"/>
    </source>
</evidence>
<feature type="transmembrane region" description="Helical" evidence="8">
    <location>
        <begin position="327"/>
        <end position="349"/>
    </location>
</feature>
<dbReference type="InterPro" id="IPR011701">
    <property type="entry name" value="MFS"/>
</dbReference>
<dbReference type="OrthoDB" id="9764259at2"/>
<sequence length="448" mass="46490">MHRSDNAPNIESVMNISLPRPNPTRRAALPFIVITVALDLLAFGIIIPVLPRLIQDFLGGEAVSAAQIYGLFGLTWAVMQFFGSPILGTLSDAVGRRPVILLSNIALGIDYLAMAVAPGVGWLLLGRAIGGLASSSFTTAFAYVADVTDADRRAAGFGIIGAAFAFGFIAGPALGGILGAVDPRLPFGAAAALCLANALYGIFVLPESLPQERRAPFSWSRANPLAALRLLKSNRTLFGVSAVLFLSNLAHEVFPAVFVLYAGHRFGWSEVVIGFALASVGIASAAVQGGLVRRAVARFGEVPTMVAGLACGAAGTILFGLAPSGGWIWLAIPVAALWGLFGPSAQSLMTQRVHPSQQGQLQGALNSLRGVSGLIGPVLFTSSLAAAMSHQGATMILGAPFFVAAVLLLGALLAIGLAPWRTGLVDRSRGCRAVPLLSRHQGQATLTR</sequence>
<feature type="transmembrane region" description="Helical" evidence="8">
    <location>
        <begin position="370"/>
        <end position="389"/>
    </location>
</feature>
<feature type="transmembrane region" description="Helical" evidence="8">
    <location>
        <begin position="267"/>
        <end position="287"/>
    </location>
</feature>
<evidence type="ECO:0000259" key="9">
    <source>
        <dbReference type="PROSITE" id="PS50850"/>
    </source>
</evidence>
<dbReference type="PROSITE" id="PS00216">
    <property type="entry name" value="SUGAR_TRANSPORT_1"/>
    <property type="match status" value="1"/>
</dbReference>
<feature type="transmembrane region" description="Helical" evidence="8">
    <location>
        <begin position="67"/>
        <end position="87"/>
    </location>
</feature>
<feature type="transmembrane region" description="Helical" evidence="8">
    <location>
        <begin position="187"/>
        <end position="205"/>
    </location>
</feature>
<feature type="transmembrane region" description="Helical" evidence="8">
    <location>
        <begin position="157"/>
        <end position="181"/>
    </location>
</feature>
<dbReference type="Proteomes" id="UP000254925">
    <property type="component" value="Unassembled WGS sequence"/>
</dbReference>
<comment type="caution">
    <text evidence="10">The sequence shown here is derived from an EMBL/GenBank/DDBJ whole genome shotgun (WGS) entry which is preliminary data.</text>
</comment>
<comment type="subcellular location">
    <subcellularLocation>
        <location evidence="2">Membrane</location>
        <topology evidence="2">Multi-pass membrane protein</topology>
    </subcellularLocation>
</comment>
<evidence type="ECO:0000256" key="3">
    <source>
        <dbReference type="ARBA" id="ARBA00007520"/>
    </source>
</evidence>
<dbReference type="InterPro" id="IPR020846">
    <property type="entry name" value="MFS_dom"/>
</dbReference>
<dbReference type="PROSITE" id="PS50850">
    <property type="entry name" value="MFS"/>
    <property type="match status" value="1"/>
</dbReference>
<evidence type="ECO:0000313" key="11">
    <source>
        <dbReference type="Proteomes" id="UP000254925"/>
    </source>
</evidence>
<dbReference type="InterPro" id="IPR001958">
    <property type="entry name" value="Tet-R_TetA/multi-R_MdtG-like"/>
</dbReference>
<evidence type="ECO:0000256" key="5">
    <source>
        <dbReference type="ARBA" id="ARBA00022692"/>
    </source>
</evidence>
<evidence type="ECO:0000256" key="7">
    <source>
        <dbReference type="ARBA" id="ARBA00023136"/>
    </source>
</evidence>
<dbReference type="EMBL" id="QQBB01000002">
    <property type="protein sequence ID" value="RDI60744.1"/>
    <property type="molecule type" value="Genomic_DNA"/>
</dbReference>
<dbReference type="CDD" id="cd17388">
    <property type="entry name" value="MFS_TetA"/>
    <property type="match status" value="1"/>
</dbReference>